<comment type="function">
    <text evidence="8">Catalyzes the NADPH-dependent reduction of glutamyl-tRNA(Glu) to glutamate 1-semialdehyde (GSA).</text>
</comment>
<feature type="active site" description="Nucleophile" evidence="8 9">
    <location>
        <position position="50"/>
    </location>
</feature>
<comment type="domain">
    <text evidence="8">Possesses an unusual extended V-shaped dimeric structure with each monomer consisting of three distinct domains arranged along a curved 'spinal' alpha-helix. The N-terminal catalytic domain specifically recognizes the glutamate moiety of the substrate. The second domain is the NADPH-binding domain, and the third C-terminal domain is responsible for dimerization.</text>
</comment>
<dbReference type="GO" id="GO:0019353">
    <property type="term" value="P:protoporphyrinogen IX biosynthetic process from glutamate"/>
    <property type="evidence" value="ECO:0007669"/>
    <property type="project" value="TreeGrafter"/>
</dbReference>
<dbReference type="PANTHER" id="PTHR43013:SF1">
    <property type="entry name" value="GLUTAMYL-TRNA REDUCTASE"/>
    <property type="match status" value="1"/>
</dbReference>
<dbReference type="RefSeq" id="WP_034570167.1">
    <property type="nucleotide sequence ID" value="NZ_JQBS01000032.1"/>
</dbReference>
<feature type="binding site" evidence="8 10">
    <location>
        <begin position="114"/>
        <end position="116"/>
    </location>
    <ligand>
        <name>substrate</name>
    </ligand>
</feature>
<dbReference type="FunFam" id="3.30.460.30:FF:000001">
    <property type="entry name" value="Glutamyl-tRNA reductase"/>
    <property type="match status" value="1"/>
</dbReference>
<keyword evidence="18" id="KW-1185">Reference proteome</keyword>
<evidence type="ECO:0000256" key="13">
    <source>
        <dbReference type="RuleBase" id="RU000584"/>
    </source>
</evidence>
<feature type="domain" description="Quinate/shikimate 5-dehydrogenase/glutamyl-tRNA reductase" evidence="15">
    <location>
        <begin position="176"/>
        <end position="319"/>
    </location>
</feature>
<keyword evidence="4 8" id="KW-0521">NADP</keyword>
<sequence>MKILLYGVSHQTTPIEIRERYTIEEADVPHHLSKIKEFTGVEEAVILTTCNRTEYYLYIDQTEFMHGEMLRYIGEHTGFDVSDVISTSYGKSNSDVATHLFSVATGLDSLMVGETQILSQVKGALKIAQDAHTAGPILSSLFNKAVSFSKKAHTETLLDQLSFNPSTAAVKFFKEEWTTIEEKRFLLVGAGKMIRLAAKSLIQHGATHITILNRHDDKAEALADELNEWVQSMKHPHQLKRYFYSGNYANLAMALASTDGVIVATKSSEYIIHSLVIQQMQQIRRGKKELTLVDLAVPRNVDPEIQLVEGIHVYDMDQIGTKIDDFKIEREKIIKNIHFQLDEAVLRFNSWYQERRAVPYMYQLRTKTIELRERTMKSLHQKLPDLNERELRMIDKHFQSVMNQLSKAPIQSMKELAKTNPNIDANDGLESFVRSLGLLKEEEKIVVPVEGVKIMESEGDL</sequence>
<feature type="binding site" evidence="8 11">
    <location>
        <begin position="189"/>
        <end position="194"/>
    </location>
    <ligand>
        <name>NADP(+)</name>
        <dbReference type="ChEBI" id="CHEBI:58349"/>
    </ligand>
</feature>
<keyword evidence="6 8" id="KW-0627">Porphyrin biosynthesis</keyword>
<dbReference type="Pfam" id="PF05201">
    <property type="entry name" value="GlutR_N"/>
    <property type="match status" value="1"/>
</dbReference>
<feature type="domain" description="Glutamyl-tRNA reductase N-terminal" evidence="16">
    <location>
        <begin position="7"/>
        <end position="156"/>
    </location>
</feature>
<reference evidence="17 18" key="1">
    <citation type="journal article" date="2015" name="Genome Announc.">
        <title>Expanding the biotechnology potential of lactobacilli through comparative genomics of 213 strains and associated genera.</title>
        <authorList>
            <person name="Sun Z."/>
            <person name="Harris H.M."/>
            <person name="McCann A."/>
            <person name="Guo C."/>
            <person name="Argimon S."/>
            <person name="Zhang W."/>
            <person name="Yang X."/>
            <person name="Jeffery I.B."/>
            <person name="Cooney J.C."/>
            <person name="Kagawa T.F."/>
            <person name="Liu W."/>
            <person name="Song Y."/>
            <person name="Salvetti E."/>
            <person name="Wrobel A."/>
            <person name="Rasinkangas P."/>
            <person name="Parkhill J."/>
            <person name="Rea M.C."/>
            <person name="O'Sullivan O."/>
            <person name="Ritari J."/>
            <person name="Douillard F.P."/>
            <person name="Paul Ross R."/>
            <person name="Yang R."/>
            <person name="Briner A.E."/>
            <person name="Felis G.E."/>
            <person name="de Vos W.M."/>
            <person name="Barrangou R."/>
            <person name="Klaenhammer T.R."/>
            <person name="Caufield P.W."/>
            <person name="Cui Y."/>
            <person name="Zhang H."/>
            <person name="O'Toole P.W."/>
        </authorList>
    </citation>
    <scope>NUCLEOTIDE SEQUENCE [LARGE SCALE GENOMIC DNA]</scope>
    <source>
        <strain evidence="17 18">DSM 20623</strain>
    </source>
</reference>
<dbReference type="InterPro" id="IPR015895">
    <property type="entry name" value="4pyrrol_synth_GluRdtase_N"/>
</dbReference>
<dbReference type="PANTHER" id="PTHR43013">
    <property type="entry name" value="GLUTAMYL-TRNA REDUCTASE"/>
    <property type="match status" value="1"/>
</dbReference>
<evidence type="ECO:0000256" key="12">
    <source>
        <dbReference type="PIRSR" id="PIRSR000445-4"/>
    </source>
</evidence>
<dbReference type="EC" id="1.2.1.70" evidence="3 8"/>
<dbReference type="EMBL" id="JQBS01000032">
    <property type="protein sequence ID" value="KRN56252.1"/>
    <property type="molecule type" value="Genomic_DNA"/>
</dbReference>
<evidence type="ECO:0000256" key="4">
    <source>
        <dbReference type="ARBA" id="ARBA00022857"/>
    </source>
</evidence>
<dbReference type="InterPro" id="IPR036453">
    <property type="entry name" value="GluRdtase_dimer_dom_sf"/>
</dbReference>
<evidence type="ECO:0000256" key="10">
    <source>
        <dbReference type="PIRSR" id="PIRSR000445-2"/>
    </source>
</evidence>
<dbReference type="InterPro" id="IPR036291">
    <property type="entry name" value="NAD(P)-bd_dom_sf"/>
</dbReference>
<name>A0A0R2I1S1_CARDV</name>
<dbReference type="NCBIfam" id="TIGR01035">
    <property type="entry name" value="hemA"/>
    <property type="match status" value="1"/>
</dbReference>
<dbReference type="InterPro" id="IPR015896">
    <property type="entry name" value="4pyrrol_synth_GluRdtase_dimer"/>
</dbReference>
<evidence type="ECO:0000256" key="8">
    <source>
        <dbReference type="HAMAP-Rule" id="MF_00087"/>
    </source>
</evidence>
<evidence type="ECO:0000256" key="9">
    <source>
        <dbReference type="PIRSR" id="PIRSR000445-1"/>
    </source>
</evidence>
<evidence type="ECO:0000256" key="7">
    <source>
        <dbReference type="ARBA" id="ARBA00047464"/>
    </source>
</evidence>
<evidence type="ECO:0000259" key="15">
    <source>
        <dbReference type="Pfam" id="PF01488"/>
    </source>
</evidence>
<protein>
    <recommendedName>
        <fullName evidence="3 8">Glutamyl-tRNA reductase</fullName>
        <shortName evidence="8">GluTR</shortName>
        <ecNumber evidence="3 8">1.2.1.70</ecNumber>
    </recommendedName>
</protein>
<feature type="binding site" evidence="8 10">
    <location>
        <position position="120"/>
    </location>
    <ligand>
        <name>substrate</name>
    </ligand>
</feature>
<evidence type="ECO:0000256" key="6">
    <source>
        <dbReference type="ARBA" id="ARBA00023244"/>
    </source>
</evidence>
<evidence type="ECO:0000259" key="14">
    <source>
        <dbReference type="Pfam" id="PF00745"/>
    </source>
</evidence>
<organism evidence="17 18">
    <name type="scientific">Carnobacterium divergens DSM 20623</name>
    <dbReference type="NCBI Taxonomy" id="1449336"/>
    <lineage>
        <taxon>Bacteria</taxon>
        <taxon>Bacillati</taxon>
        <taxon>Bacillota</taxon>
        <taxon>Bacilli</taxon>
        <taxon>Lactobacillales</taxon>
        <taxon>Carnobacteriaceae</taxon>
        <taxon>Carnobacterium</taxon>
    </lineage>
</organism>
<dbReference type="PIRSF" id="PIRSF000445">
    <property type="entry name" value="4pyrrol_synth_GluRdtase"/>
    <property type="match status" value="1"/>
</dbReference>
<dbReference type="SUPFAM" id="SSF69075">
    <property type="entry name" value="Glutamyl tRNA-reductase dimerization domain"/>
    <property type="match status" value="1"/>
</dbReference>
<evidence type="ECO:0000259" key="16">
    <source>
        <dbReference type="Pfam" id="PF05201"/>
    </source>
</evidence>
<comment type="similarity">
    <text evidence="2 8 13">Belongs to the glutamyl-tRNA reductase family.</text>
</comment>
<evidence type="ECO:0000256" key="1">
    <source>
        <dbReference type="ARBA" id="ARBA00005059"/>
    </source>
</evidence>
<dbReference type="Pfam" id="PF01488">
    <property type="entry name" value="Shikimate_DH"/>
    <property type="match status" value="1"/>
</dbReference>
<dbReference type="CDD" id="cd05213">
    <property type="entry name" value="NAD_bind_Glutamyl_tRNA_reduct"/>
    <property type="match status" value="1"/>
</dbReference>
<dbReference type="UniPathway" id="UPA00251">
    <property type="reaction ID" value="UER00316"/>
</dbReference>
<feature type="binding site" evidence="8 10">
    <location>
        <position position="109"/>
    </location>
    <ligand>
        <name>substrate</name>
    </ligand>
</feature>
<dbReference type="InterPro" id="IPR018214">
    <property type="entry name" value="GluRdtase_CS"/>
</dbReference>
<dbReference type="SUPFAM" id="SSF69742">
    <property type="entry name" value="Glutamyl tRNA-reductase catalytic, N-terminal domain"/>
    <property type="match status" value="1"/>
</dbReference>
<dbReference type="eggNOG" id="COG0373">
    <property type="taxonomic scope" value="Bacteria"/>
</dbReference>
<dbReference type="HAMAP" id="MF_00087">
    <property type="entry name" value="Glu_tRNA_reductase"/>
    <property type="match status" value="1"/>
</dbReference>
<proteinExistence type="inferred from homology"/>
<comment type="caution">
    <text evidence="17">The sequence shown here is derived from an EMBL/GenBank/DDBJ whole genome shotgun (WGS) entry which is preliminary data.</text>
</comment>
<evidence type="ECO:0000256" key="3">
    <source>
        <dbReference type="ARBA" id="ARBA00012970"/>
    </source>
</evidence>
<accession>A0A0R2I1S1</accession>
<dbReference type="Gene3D" id="3.30.460.30">
    <property type="entry name" value="Glutamyl-tRNA reductase, N-terminal domain"/>
    <property type="match status" value="1"/>
</dbReference>
<feature type="binding site" evidence="8 10">
    <location>
        <begin position="49"/>
        <end position="52"/>
    </location>
    <ligand>
        <name>substrate</name>
    </ligand>
</feature>
<feature type="site" description="Important for activity" evidence="8 12">
    <location>
        <position position="99"/>
    </location>
</feature>
<keyword evidence="5 8" id="KW-0560">Oxidoreductase</keyword>
<feature type="domain" description="Tetrapyrrole biosynthesis glutamyl-tRNA reductase dimerisation" evidence="14">
    <location>
        <begin position="342"/>
        <end position="420"/>
    </location>
</feature>
<dbReference type="GO" id="GO:0050661">
    <property type="term" value="F:NADP binding"/>
    <property type="evidence" value="ECO:0007669"/>
    <property type="project" value="InterPro"/>
</dbReference>
<comment type="miscellaneous">
    <text evidence="8">During catalysis, the active site Cys acts as a nucleophile attacking the alpha-carbonyl group of tRNA-bound glutamate with the formation of a thioester intermediate between enzyme and glutamate, and the concomitant release of tRNA(Glu). The thioester intermediate is finally reduced by direct hydride transfer from NADPH, to form the product GSA.</text>
</comment>
<comment type="pathway">
    <text evidence="1 8 13">Porphyrin-containing compound metabolism; protoporphyrin-IX biosynthesis; 5-aminolevulinate from L-glutamyl-tRNA(Glu): step 1/2.</text>
</comment>
<evidence type="ECO:0000256" key="11">
    <source>
        <dbReference type="PIRSR" id="PIRSR000445-3"/>
    </source>
</evidence>
<gene>
    <name evidence="8" type="primary">hemA</name>
    <name evidence="17" type="ORF">IV74_GL001365</name>
</gene>
<evidence type="ECO:0000256" key="2">
    <source>
        <dbReference type="ARBA" id="ARBA00005916"/>
    </source>
</evidence>
<dbReference type="Gene3D" id="3.40.50.720">
    <property type="entry name" value="NAD(P)-binding Rossmann-like Domain"/>
    <property type="match status" value="1"/>
</dbReference>
<dbReference type="InterPro" id="IPR036343">
    <property type="entry name" value="GluRdtase_N_sf"/>
</dbReference>
<dbReference type="SUPFAM" id="SSF51735">
    <property type="entry name" value="NAD(P)-binding Rossmann-fold domains"/>
    <property type="match status" value="1"/>
</dbReference>
<dbReference type="PATRIC" id="fig|1449336.4.peg.1395"/>
<dbReference type="Proteomes" id="UP000051658">
    <property type="component" value="Unassembled WGS sequence"/>
</dbReference>
<evidence type="ECO:0000313" key="17">
    <source>
        <dbReference type="EMBL" id="KRN56252.1"/>
    </source>
</evidence>
<dbReference type="GeneID" id="89588685"/>
<dbReference type="GO" id="GO:0008883">
    <property type="term" value="F:glutamyl-tRNA reductase activity"/>
    <property type="evidence" value="ECO:0007669"/>
    <property type="project" value="UniProtKB-UniRule"/>
</dbReference>
<comment type="catalytic activity">
    <reaction evidence="7 8 13">
        <text>(S)-4-amino-5-oxopentanoate + tRNA(Glu) + NADP(+) = L-glutamyl-tRNA(Glu) + NADPH + H(+)</text>
        <dbReference type="Rhea" id="RHEA:12344"/>
        <dbReference type="Rhea" id="RHEA-COMP:9663"/>
        <dbReference type="Rhea" id="RHEA-COMP:9680"/>
        <dbReference type="ChEBI" id="CHEBI:15378"/>
        <dbReference type="ChEBI" id="CHEBI:57501"/>
        <dbReference type="ChEBI" id="CHEBI:57783"/>
        <dbReference type="ChEBI" id="CHEBI:58349"/>
        <dbReference type="ChEBI" id="CHEBI:78442"/>
        <dbReference type="ChEBI" id="CHEBI:78520"/>
        <dbReference type="EC" id="1.2.1.70"/>
    </reaction>
</comment>
<comment type="subunit">
    <text evidence="8">Homodimer.</text>
</comment>
<evidence type="ECO:0000256" key="5">
    <source>
        <dbReference type="ARBA" id="ARBA00023002"/>
    </source>
</evidence>
<dbReference type="PROSITE" id="PS00747">
    <property type="entry name" value="GLUTR"/>
    <property type="match status" value="1"/>
</dbReference>
<dbReference type="AlphaFoldDB" id="A0A0R2I1S1"/>
<dbReference type="InterPro" id="IPR000343">
    <property type="entry name" value="4pyrrol_synth_GluRdtase"/>
</dbReference>
<dbReference type="InterPro" id="IPR006151">
    <property type="entry name" value="Shikm_DH/Glu-tRNA_Rdtase"/>
</dbReference>
<evidence type="ECO:0000313" key="18">
    <source>
        <dbReference type="Proteomes" id="UP000051658"/>
    </source>
</evidence>
<dbReference type="Pfam" id="PF00745">
    <property type="entry name" value="GlutR_dimer"/>
    <property type="match status" value="1"/>
</dbReference>